<accession>A0A061ENZ2</accession>
<dbReference type="OMA" id="GCTYIER"/>
<protein>
    <submittedName>
        <fullName evidence="1">Uncharacterized protein</fullName>
    </submittedName>
</protein>
<sequence length="159" mass="17673">MPISRLLLPKHGGPNFHARGLTQSTKWCSFSSSSSSSGSKKSSFLKGLKPAKEGTAVDKESKKMLLAKSKSIDSFLHPHARWQWKKKGPGGRGCTYIERTSWVKGILTNIKQTILGSSQFQEPILRETSDSEVDMTASEVTMTLNFLSRKMCFSCRKSQ</sequence>
<name>A0A061ENZ2_THECC</name>
<dbReference type="Proteomes" id="UP000026915">
    <property type="component" value="Chromosome 4"/>
</dbReference>
<evidence type="ECO:0000313" key="2">
    <source>
        <dbReference type="Proteomes" id="UP000026915"/>
    </source>
</evidence>
<reference evidence="1 2" key="1">
    <citation type="journal article" date="2013" name="Genome Biol.">
        <title>The genome sequence of the most widely cultivated cacao type and its use to identify candidate genes regulating pod color.</title>
        <authorList>
            <person name="Motamayor J.C."/>
            <person name="Mockaitis K."/>
            <person name="Schmutz J."/>
            <person name="Haiminen N."/>
            <person name="Iii D.L."/>
            <person name="Cornejo O."/>
            <person name="Findley S.D."/>
            <person name="Zheng P."/>
            <person name="Utro F."/>
            <person name="Royaert S."/>
            <person name="Saski C."/>
            <person name="Jenkins J."/>
            <person name="Podicheti R."/>
            <person name="Zhao M."/>
            <person name="Scheffler B.E."/>
            <person name="Stack J.C."/>
            <person name="Feltus F.A."/>
            <person name="Mustiga G.M."/>
            <person name="Amores F."/>
            <person name="Phillips W."/>
            <person name="Marelli J.P."/>
            <person name="May G.D."/>
            <person name="Shapiro H."/>
            <person name="Ma J."/>
            <person name="Bustamante C.D."/>
            <person name="Schnell R.J."/>
            <person name="Main D."/>
            <person name="Gilbert D."/>
            <person name="Parida L."/>
            <person name="Kuhn D.N."/>
        </authorList>
    </citation>
    <scope>NUCLEOTIDE SEQUENCE [LARGE SCALE GENOMIC DNA]</scope>
    <source>
        <strain evidence="2">cv. Matina 1-6</strain>
    </source>
</reference>
<gene>
    <name evidence="1" type="ORF">TCM_020921</name>
</gene>
<dbReference type="Gramene" id="EOY06087">
    <property type="protein sequence ID" value="EOY06087"/>
    <property type="gene ID" value="TCM_020921"/>
</dbReference>
<proteinExistence type="predicted"/>
<dbReference type="AlphaFoldDB" id="A0A061ENZ2"/>
<dbReference type="EMBL" id="CM001882">
    <property type="protein sequence ID" value="EOY06087.1"/>
    <property type="molecule type" value="Genomic_DNA"/>
</dbReference>
<organism evidence="1 2">
    <name type="scientific">Theobroma cacao</name>
    <name type="common">Cacao</name>
    <name type="synonym">Cocoa</name>
    <dbReference type="NCBI Taxonomy" id="3641"/>
    <lineage>
        <taxon>Eukaryota</taxon>
        <taxon>Viridiplantae</taxon>
        <taxon>Streptophyta</taxon>
        <taxon>Embryophyta</taxon>
        <taxon>Tracheophyta</taxon>
        <taxon>Spermatophyta</taxon>
        <taxon>Magnoliopsida</taxon>
        <taxon>eudicotyledons</taxon>
        <taxon>Gunneridae</taxon>
        <taxon>Pentapetalae</taxon>
        <taxon>rosids</taxon>
        <taxon>malvids</taxon>
        <taxon>Malvales</taxon>
        <taxon>Malvaceae</taxon>
        <taxon>Byttnerioideae</taxon>
        <taxon>Theobroma</taxon>
    </lineage>
</organism>
<dbReference type="HOGENOM" id="CLU_1663839_0_0_1"/>
<keyword evidence="2" id="KW-1185">Reference proteome</keyword>
<dbReference type="InParanoid" id="A0A061ENZ2"/>
<evidence type="ECO:0000313" key="1">
    <source>
        <dbReference type="EMBL" id="EOY06087.1"/>
    </source>
</evidence>